<name>A0A507CNF2_9FUNG</name>
<dbReference type="EMBL" id="QEAM01000373">
    <property type="protein sequence ID" value="TPX40662.1"/>
    <property type="molecule type" value="Genomic_DNA"/>
</dbReference>
<sequence>MDDPIESDLSLSSTCTSPIRRPSYIRTHAIKPPLPTSPPSAMVRRQSSSLSAPSRPPSYRNQIENRHSTSSLGAHVDDTSALKPPTMPTRKSTGGRTDTAKSTRELKQWSSQGTLIADTSSAVPSRPTSIVSDTTTHPVEPSPAARSVPPPEPATAPTPPPPACQPRRSWTRFLRTLLVGTGRCEACTRARTESRRLRNELHHLRNTATHLRACLAGHAALHRRNAVLSEELKEREQMWTVMLQERLKLIEERDDVIAELESLTQSLFEEANKMVADERRRSRDLQLSNDDLSSRVEELVKKMSARFANSRGGSRMASVASLSRVPSNVSVDRKRVEGCADT</sequence>
<accession>A0A507CNF2</accession>
<feature type="compositionally biased region" description="Polar residues" evidence="1">
    <location>
        <begin position="108"/>
        <end position="137"/>
    </location>
</feature>
<feature type="compositionally biased region" description="Pro residues" evidence="1">
    <location>
        <begin position="148"/>
        <end position="164"/>
    </location>
</feature>
<evidence type="ECO:0000313" key="6">
    <source>
        <dbReference type="Proteomes" id="UP000320475"/>
    </source>
</evidence>
<reference evidence="5 6" key="1">
    <citation type="journal article" date="2019" name="Sci. Rep.">
        <title>Comparative genomics of chytrid fungi reveal insights into the obligate biotrophic and pathogenic lifestyle of Synchytrium endobioticum.</title>
        <authorList>
            <person name="van de Vossenberg B.T.L.H."/>
            <person name="Warris S."/>
            <person name="Nguyen H.D.T."/>
            <person name="van Gent-Pelzer M.P.E."/>
            <person name="Joly D.L."/>
            <person name="van de Geest H.C."/>
            <person name="Bonants P.J.M."/>
            <person name="Smith D.S."/>
            <person name="Levesque C.A."/>
            <person name="van der Lee T.A.J."/>
        </authorList>
    </citation>
    <scope>NUCLEOTIDE SEQUENCE [LARGE SCALE GENOMIC DNA]</scope>
    <source>
        <strain evidence="3 6">LEV6574</strain>
        <strain evidence="4 5">MB42</strain>
    </source>
</reference>
<feature type="domain" description="GDP/GTP exchange factor Sec2 N-terminal" evidence="2">
    <location>
        <begin position="189"/>
        <end position="301"/>
    </location>
</feature>
<evidence type="ECO:0000256" key="1">
    <source>
        <dbReference type="SAM" id="MobiDB-lite"/>
    </source>
</evidence>
<dbReference type="OrthoDB" id="2133155at2759"/>
<evidence type="ECO:0000313" key="5">
    <source>
        <dbReference type="Proteomes" id="UP000317494"/>
    </source>
</evidence>
<proteinExistence type="predicted"/>
<keyword evidence="5" id="KW-1185">Reference proteome</keyword>
<feature type="compositionally biased region" description="Basic and acidic residues" evidence="1">
    <location>
        <begin position="98"/>
        <end position="107"/>
    </location>
</feature>
<evidence type="ECO:0000259" key="2">
    <source>
        <dbReference type="Pfam" id="PF06428"/>
    </source>
</evidence>
<dbReference type="Proteomes" id="UP000320475">
    <property type="component" value="Unassembled WGS sequence"/>
</dbReference>
<dbReference type="Proteomes" id="UP000317494">
    <property type="component" value="Unassembled WGS sequence"/>
</dbReference>
<dbReference type="Gene3D" id="6.10.140.910">
    <property type="match status" value="1"/>
</dbReference>
<dbReference type="SUPFAM" id="SSF144284">
    <property type="entry name" value="Sec2 N-terminal region"/>
    <property type="match status" value="1"/>
</dbReference>
<gene>
    <name evidence="3" type="ORF">SeLEV6574_g06499</name>
    <name evidence="4" type="ORF">SeMB42_g00994</name>
</gene>
<dbReference type="EMBL" id="QEAN01000022">
    <property type="protein sequence ID" value="TPX53102.1"/>
    <property type="molecule type" value="Genomic_DNA"/>
</dbReference>
<dbReference type="InterPro" id="IPR009449">
    <property type="entry name" value="Sec2_N"/>
</dbReference>
<dbReference type="VEuPathDB" id="FungiDB:SeMB42_g00994"/>
<dbReference type="AlphaFoldDB" id="A0A507CNF2"/>
<dbReference type="Pfam" id="PF06428">
    <property type="entry name" value="Sec2p"/>
    <property type="match status" value="1"/>
</dbReference>
<comment type="caution">
    <text evidence="3">The sequence shown here is derived from an EMBL/GenBank/DDBJ whole genome shotgun (WGS) entry which is preliminary data.</text>
</comment>
<evidence type="ECO:0000313" key="4">
    <source>
        <dbReference type="EMBL" id="TPX53102.1"/>
    </source>
</evidence>
<feature type="region of interest" description="Disordered" evidence="1">
    <location>
        <begin position="1"/>
        <end position="168"/>
    </location>
</feature>
<organism evidence="3 6">
    <name type="scientific">Synchytrium endobioticum</name>
    <dbReference type="NCBI Taxonomy" id="286115"/>
    <lineage>
        <taxon>Eukaryota</taxon>
        <taxon>Fungi</taxon>
        <taxon>Fungi incertae sedis</taxon>
        <taxon>Chytridiomycota</taxon>
        <taxon>Chytridiomycota incertae sedis</taxon>
        <taxon>Chytridiomycetes</taxon>
        <taxon>Synchytriales</taxon>
        <taxon>Synchytriaceae</taxon>
        <taxon>Synchytrium</taxon>
    </lineage>
</organism>
<protein>
    <recommendedName>
        <fullName evidence="2">GDP/GTP exchange factor Sec2 N-terminal domain-containing protein</fullName>
    </recommendedName>
</protein>
<feature type="compositionally biased region" description="Low complexity" evidence="1">
    <location>
        <begin position="44"/>
        <end position="53"/>
    </location>
</feature>
<evidence type="ECO:0000313" key="3">
    <source>
        <dbReference type="EMBL" id="TPX40662.1"/>
    </source>
</evidence>